<keyword evidence="3" id="KW-0862">Zinc</keyword>
<dbReference type="Gene3D" id="1.20.5.170">
    <property type="match status" value="1"/>
</dbReference>
<dbReference type="Gene3D" id="3.90.1590.10">
    <property type="entry name" value="glutathione-dependent formaldehyde- activating enzyme (gfa)"/>
    <property type="match status" value="1"/>
</dbReference>
<dbReference type="PANTHER" id="PTHR33337:SF30">
    <property type="entry name" value="DUF636 DOMAIN PROTEIN (AFU_ORTHOLOGUE AFUA_1G03180)"/>
    <property type="match status" value="1"/>
</dbReference>
<organism evidence="7 8">
    <name type="scientific">Penicillium brasilianum</name>
    <dbReference type="NCBI Taxonomy" id="104259"/>
    <lineage>
        <taxon>Eukaryota</taxon>
        <taxon>Fungi</taxon>
        <taxon>Dikarya</taxon>
        <taxon>Ascomycota</taxon>
        <taxon>Pezizomycotina</taxon>
        <taxon>Eurotiomycetes</taxon>
        <taxon>Eurotiomycetidae</taxon>
        <taxon>Eurotiales</taxon>
        <taxon>Aspergillaceae</taxon>
        <taxon>Penicillium</taxon>
    </lineage>
</organism>
<feature type="compositionally biased region" description="Basic and acidic residues" evidence="5">
    <location>
        <begin position="1"/>
        <end position="35"/>
    </location>
</feature>
<dbReference type="InterPro" id="IPR006913">
    <property type="entry name" value="CENP-V/GFA"/>
</dbReference>
<keyword evidence="2" id="KW-0479">Metal-binding</keyword>
<proteinExistence type="inferred from homology"/>
<protein>
    <recommendedName>
        <fullName evidence="6">CENP-V/GFA domain-containing protein</fullName>
    </recommendedName>
</protein>
<dbReference type="GO" id="GO:0003700">
    <property type="term" value="F:DNA-binding transcription factor activity"/>
    <property type="evidence" value="ECO:0007669"/>
    <property type="project" value="InterPro"/>
</dbReference>
<name>A0A1S9RFI0_PENBI</name>
<dbReference type="InterPro" id="IPR046347">
    <property type="entry name" value="bZIP_sf"/>
</dbReference>
<dbReference type="SUPFAM" id="SSF51316">
    <property type="entry name" value="Mss4-like"/>
    <property type="match status" value="1"/>
</dbReference>
<dbReference type="SUPFAM" id="SSF57959">
    <property type="entry name" value="Leucine zipper domain"/>
    <property type="match status" value="1"/>
</dbReference>
<dbReference type="InterPro" id="IPR011057">
    <property type="entry name" value="Mss4-like_sf"/>
</dbReference>
<gene>
    <name evidence="7" type="ORF">PEBR_34133</name>
</gene>
<dbReference type="PANTHER" id="PTHR33337">
    <property type="entry name" value="GFA DOMAIN-CONTAINING PROTEIN"/>
    <property type="match status" value="1"/>
</dbReference>
<evidence type="ECO:0000256" key="2">
    <source>
        <dbReference type="ARBA" id="ARBA00022723"/>
    </source>
</evidence>
<evidence type="ECO:0000313" key="8">
    <source>
        <dbReference type="Proteomes" id="UP000190744"/>
    </source>
</evidence>
<evidence type="ECO:0000256" key="3">
    <source>
        <dbReference type="ARBA" id="ARBA00022833"/>
    </source>
</evidence>
<accession>A0A1S9RFI0</accession>
<sequence>MAQSLHGEEEPPHTTEIIDHLEAQSNYDRRREQVRRAQKKHRERKENHCRQLEDELYRLYNLITTEEELQNLRSENDILRDIMLRHSIPLSPDIPSKDTSWAEVKFTNNGGQDQRLQVKLPDQRPTPHVNYCAGPSTEPSSIQSNCASTEVSGISDSTYYDSGINIAQLGIDFVLSIERPCLFHTHCPNTEEPSGHALSMQGILLSGAPQDLHDQSTWEVSARQLQKLFELSGCLGLDGYITPVQAWNRIISRLDWEQILDARLESLRSAMIPHVKCYGFGALIEDDVFEDLFQCIFGQTSIQPDVMCEPTLTALCHCKGCQNWGGSAFSSNVGVPTTNFSLTKGEPKSWVRNGDVSGKENRHFFCGECGSSLFSRPEALGDVTLIKSGCLEETNIPIVLELFATRRRDYVAPVADAKQAPEMP</sequence>
<reference evidence="8" key="1">
    <citation type="submission" date="2015-09" db="EMBL/GenBank/DDBJ databases">
        <authorList>
            <person name="Fill T.P."/>
            <person name="Baretta J.F."/>
            <person name="de Almeida L.G."/>
            <person name="Rocha M."/>
            <person name="de Souza D.H."/>
            <person name="Malavazi I."/>
            <person name="Cerdeira L.T."/>
            <person name="Hong H."/>
            <person name="Samborskyy M."/>
            <person name="de Vasconcelos A.T."/>
            <person name="Leadlay P."/>
            <person name="Rodrigues-Filho E."/>
        </authorList>
    </citation>
    <scope>NUCLEOTIDE SEQUENCE [LARGE SCALE GENOMIC DNA]</scope>
    <source>
        <strain evidence="8">LaBioMMi 136</strain>
    </source>
</reference>
<feature type="region of interest" description="Disordered" evidence="5">
    <location>
        <begin position="1"/>
        <end position="46"/>
    </location>
</feature>
<dbReference type="Pfam" id="PF04828">
    <property type="entry name" value="GFA"/>
    <property type="match status" value="1"/>
</dbReference>
<evidence type="ECO:0000256" key="5">
    <source>
        <dbReference type="SAM" id="MobiDB-lite"/>
    </source>
</evidence>
<comment type="similarity">
    <text evidence="1">Belongs to the Gfa family.</text>
</comment>
<comment type="caution">
    <text evidence="7">The sequence shown here is derived from an EMBL/GenBank/DDBJ whole genome shotgun (WGS) entry which is preliminary data.</text>
</comment>
<dbReference type="EMBL" id="LJBN01000183">
    <property type="protein sequence ID" value="OOQ84309.1"/>
    <property type="molecule type" value="Genomic_DNA"/>
</dbReference>
<dbReference type="GO" id="GO:0016846">
    <property type="term" value="F:carbon-sulfur lyase activity"/>
    <property type="evidence" value="ECO:0007669"/>
    <property type="project" value="InterPro"/>
</dbReference>
<evidence type="ECO:0000313" key="7">
    <source>
        <dbReference type="EMBL" id="OOQ84309.1"/>
    </source>
</evidence>
<dbReference type="PROSITE" id="PS51891">
    <property type="entry name" value="CENP_V_GFA"/>
    <property type="match status" value="1"/>
</dbReference>
<dbReference type="CDD" id="cd14688">
    <property type="entry name" value="bZIP_YAP"/>
    <property type="match status" value="1"/>
</dbReference>
<evidence type="ECO:0000256" key="1">
    <source>
        <dbReference type="ARBA" id="ARBA00005495"/>
    </source>
</evidence>
<feature type="domain" description="CENP-V/GFA" evidence="6">
    <location>
        <begin position="289"/>
        <end position="416"/>
    </location>
</feature>
<dbReference type="AlphaFoldDB" id="A0A1S9RFI0"/>
<dbReference type="GO" id="GO:0046872">
    <property type="term" value="F:metal ion binding"/>
    <property type="evidence" value="ECO:0007669"/>
    <property type="project" value="UniProtKB-KW"/>
</dbReference>
<evidence type="ECO:0000256" key="4">
    <source>
        <dbReference type="ARBA" id="ARBA00023239"/>
    </source>
</evidence>
<evidence type="ECO:0000259" key="6">
    <source>
        <dbReference type="PROSITE" id="PS51891"/>
    </source>
</evidence>
<keyword evidence="4" id="KW-0456">Lyase</keyword>
<dbReference type="Proteomes" id="UP000190744">
    <property type="component" value="Unassembled WGS sequence"/>
</dbReference>